<gene>
    <name evidence="1" type="ORF">ACFOFO_02055</name>
</gene>
<dbReference type="RefSeq" id="WP_390330702.1">
    <property type="nucleotide sequence ID" value="NZ_JBHRTP010000006.1"/>
</dbReference>
<reference evidence="2" key="1">
    <citation type="journal article" date="2019" name="Int. J. Syst. Evol. Microbiol.">
        <title>The Global Catalogue of Microorganisms (GCM) 10K type strain sequencing project: providing services to taxonomists for standard genome sequencing and annotation.</title>
        <authorList>
            <consortium name="The Broad Institute Genomics Platform"/>
            <consortium name="The Broad Institute Genome Sequencing Center for Infectious Disease"/>
            <person name="Wu L."/>
            <person name="Ma J."/>
        </authorList>
    </citation>
    <scope>NUCLEOTIDE SEQUENCE [LARGE SCALE GENOMIC DNA]</scope>
    <source>
        <strain evidence="2">KCTC 42986</strain>
    </source>
</reference>
<keyword evidence="2" id="KW-1185">Reference proteome</keyword>
<protein>
    <submittedName>
        <fullName evidence="1">Uncharacterized protein</fullName>
    </submittedName>
</protein>
<sequence>MKKDATRDDIIDADGLAFGASSAQMRYARLGQYMQFPVVEPWKLIYGK</sequence>
<organism evidence="1 2">
    <name type="scientific">Undibacterium arcticum</name>
    <dbReference type="NCBI Taxonomy" id="1762892"/>
    <lineage>
        <taxon>Bacteria</taxon>
        <taxon>Pseudomonadati</taxon>
        <taxon>Pseudomonadota</taxon>
        <taxon>Betaproteobacteria</taxon>
        <taxon>Burkholderiales</taxon>
        <taxon>Oxalobacteraceae</taxon>
        <taxon>Undibacterium</taxon>
    </lineage>
</organism>
<dbReference type="Proteomes" id="UP001595530">
    <property type="component" value="Unassembled WGS sequence"/>
</dbReference>
<accession>A0ABV7EXS9</accession>
<evidence type="ECO:0000313" key="2">
    <source>
        <dbReference type="Proteomes" id="UP001595530"/>
    </source>
</evidence>
<proteinExistence type="predicted"/>
<comment type="caution">
    <text evidence="1">The sequence shown here is derived from an EMBL/GenBank/DDBJ whole genome shotgun (WGS) entry which is preliminary data.</text>
</comment>
<evidence type="ECO:0000313" key="1">
    <source>
        <dbReference type="EMBL" id="MFC3106754.1"/>
    </source>
</evidence>
<name>A0ABV7EXS9_9BURK</name>
<dbReference type="EMBL" id="JBHRTP010000006">
    <property type="protein sequence ID" value="MFC3106754.1"/>
    <property type="molecule type" value="Genomic_DNA"/>
</dbReference>